<dbReference type="AlphaFoldDB" id="A0A4V3IW59"/>
<evidence type="ECO:0000313" key="1">
    <source>
        <dbReference type="EMBL" id="TFD83330.1"/>
    </source>
</evidence>
<protein>
    <recommendedName>
        <fullName evidence="3">DUF559 domain-containing protein</fullName>
    </recommendedName>
</protein>
<dbReference type="Proteomes" id="UP000298313">
    <property type="component" value="Unassembled WGS sequence"/>
</dbReference>
<keyword evidence="2" id="KW-1185">Reference proteome</keyword>
<name>A0A4V3IW59_9MICO</name>
<reference evidence="1 2" key="1">
    <citation type="submission" date="2019-03" db="EMBL/GenBank/DDBJ databases">
        <title>Genomics of glacier-inhabiting Cryobacterium strains.</title>
        <authorList>
            <person name="Liu Q."/>
            <person name="Xin Y.-H."/>
        </authorList>
    </citation>
    <scope>NUCLEOTIDE SEQUENCE [LARGE SCALE GENOMIC DNA]</scope>
    <source>
        <strain evidence="1 2">Hh4</strain>
    </source>
</reference>
<comment type="caution">
    <text evidence="1">The sequence shown here is derived from an EMBL/GenBank/DDBJ whole genome shotgun (WGS) entry which is preliminary data.</text>
</comment>
<gene>
    <name evidence="1" type="ORF">E3T48_00525</name>
</gene>
<evidence type="ECO:0008006" key="3">
    <source>
        <dbReference type="Google" id="ProtNLM"/>
    </source>
</evidence>
<dbReference type="EMBL" id="SOHH01000010">
    <property type="protein sequence ID" value="TFD83330.1"/>
    <property type="molecule type" value="Genomic_DNA"/>
</dbReference>
<organism evidence="1 2">
    <name type="scientific">Cryobacterium fucosi</name>
    <dbReference type="NCBI Taxonomy" id="1259157"/>
    <lineage>
        <taxon>Bacteria</taxon>
        <taxon>Bacillati</taxon>
        <taxon>Actinomycetota</taxon>
        <taxon>Actinomycetes</taxon>
        <taxon>Micrococcales</taxon>
        <taxon>Microbacteriaceae</taxon>
        <taxon>Cryobacterium</taxon>
    </lineage>
</organism>
<sequence length="300" mass="33523">MRSAASVICSLGHVATTAELRLHGVSPGAVRGALADGAVTRAMRGVYVCAHADPDQRTATAARCRITCLSALRRAGVWAGLDRSLHLQLPPHAHGDRPSSDRNGRPIHYHWALPRFPDPRERSWLVSPMEAVYQAIRCLDEENAIACLESAVHERLLTVDEVRRVCARAPARLERGIRELEFTAGSGMETIVRRRLRHAGYTVVAQVQVAGVGDEDLLVEDCVALETDGEKWHGPDRFHADRDRDLKTEGLGRRALRLTHDQVMYDWETTFLSIKRVVDDAKREQARRFGRVILRADDPL</sequence>
<dbReference type="RefSeq" id="WP_134521939.1">
    <property type="nucleotide sequence ID" value="NZ_SOHH01000010.1"/>
</dbReference>
<evidence type="ECO:0000313" key="2">
    <source>
        <dbReference type="Proteomes" id="UP000298313"/>
    </source>
</evidence>
<accession>A0A4V3IW59</accession>
<dbReference type="Gene3D" id="3.40.960.10">
    <property type="entry name" value="VSR Endonuclease"/>
    <property type="match status" value="1"/>
</dbReference>
<dbReference type="OrthoDB" id="2594539at2"/>
<proteinExistence type="predicted"/>